<dbReference type="RefSeq" id="WP_246017074.1">
    <property type="nucleotide sequence ID" value="NZ_RBKT01000001.1"/>
</dbReference>
<keyword evidence="4" id="KW-1185">Reference proteome</keyword>
<feature type="region of interest" description="Disordered" evidence="1">
    <location>
        <begin position="49"/>
        <end position="74"/>
    </location>
</feature>
<dbReference type="Proteomes" id="UP000277671">
    <property type="component" value="Unassembled WGS sequence"/>
</dbReference>
<name>A0A495JJ78_9ACTN</name>
<dbReference type="AlphaFoldDB" id="A0A495JJ78"/>
<comment type="caution">
    <text evidence="3">The sequence shown here is derived from an EMBL/GenBank/DDBJ whole genome shotgun (WGS) entry which is preliminary data.</text>
</comment>
<protein>
    <recommendedName>
        <fullName evidence="5">ATP/GTP-binding protein</fullName>
    </recommendedName>
</protein>
<organism evidence="3 4">
    <name type="scientific">Micromonospora pisi</name>
    <dbReference type="NCBI Taxonomy" id="589240"/>
    <lineage>
        <taxon>Bacteria</taxon>
        <taxon>Bacillati</taxon>
        <taxon>Actinomycetota</taxon>
        <taxon>Actinomycetes</taxon>
        <taxon>Micromonosporales</taxon>
        <taxon>Micromonosporaceae</taxon>
        <taxon>Micromonospora</taxon>
    </lineage>
</organism>
<evidence type="ECO:0008006" key="5">
    <source>
        <dbReference type="Google" id="ProtNLM"/>
    </source>
</evidence>
<dbReference type="EMBL" id="RBKT01000001">
    <property type="protein sequence ID" value="RKR88993.1"/>
    <property type="molecule type" value="Genomic_DNA"/>
</dbReference>
<reference evidence="3 4" key="1">
    <citation type="submission" date="2018-10" db="EMBL/GenBank/DDBJ databases">
        <title>Sequencing the genomes of 1000 actinobacteria strains.</title>
        <authorList>
            <person name="Klenk H.-P."/>
        </authorList>
    </citation>
    <scope>NUCLEOTIDE SEQUENCE [LARGE SCALE GENOMIC DNA]</scope>
    <source>
        <strain evidence="3 4">DSM 45175</strain>
    </source>
</reference>
<proteinExistence type="predicted"/>
<feature type="chain" id="PRO_5019798509" description="ATP/GTP-binding protein" evidence="2">
    <location>
        <begin position="34"/>
        <end position="311"/>
    </location>
</feature>
<sequence length="311" mass="32508">MLSRRTGPGRRLLTVGAVATLTLALGLTGSASADPGAVCPPTQTNCYVWDGDDGNPGGGDDDPGSGGDGGTARKCTRNGQPMRCYDELLGWFSQADGCYYKLQEPQPDGVPEGMKSYLQSCGDGGVGGQVPIDLAEPPPGFGDAPDPADLAAQALAEIRLLPVEVGVAPKPGDKPGLVGLPIWLWVQDHGLNYWGPIPNSASDRGVTVTISAEVEKIVWKMGNGAQITCAGRGETGWGREFNPDTDANTEPPCGYRSGYPKPTEPGKPYKISAVTHWKVTWSGGGESGVITTTRGSDEAAIEIDELQVVTR</sequence>
<evidence type="ECO:0000313" key="4">
    <source>
        <dbReference type="Proteomes" id="UP000277671"/>
    </source>
</evidence>
<accession>A0A495JJ78</accession>
<keyword evidence="2" id="KW-0732">Signal</keyword>
<gene>
    <name evidence="3" type="ORF">BDK92_3327</name>
</gene>
<evidence type="ECO:0000256" key="2">
    <source>
        <dbReference type="SAM" id="SignalP"/>
    </source>
</evidence>
<evidence type="ECO:0000256" key="1">
    <source>
        <dbReference type="SAM" id="MobiDB-lite"/>
    </source>
</evidence>
<evidence type="ECO:0000313" key="3">
    <source>
        <dbReference type="EMBL" id="RKR88993.1"/>
    </source>
</evidence>
<feature type="signal peptide" evidence="2">
    <location>
        <begin position="1"/>
        <end position="33"/>
    </location>
</feature>
<feature type="compositionally biased region" description="Gly residues" evidence="1">
    <location>
        <begin position="54"/>
        <end position="70"/>
    </location>
</feature>